<keyword evidence="6 8" id="KW-0472">Membrane</keyword>
<dbReference type="Gene3D" id="3.30.420.270">
    <property type="match status" value="1"/>
</dbReference>
<dbReference type="AlphaFoldDB" id="H1XYW4"/>
<gene>
    <name evidence="9" type="primary">exbD</name>
    <name evidence="9" type="ORF">Cabys_1236</name>
    <name evidence="10" type="ORF">Calab_2425</name>
</gene>
<dbReference type="InterPro" id="IPR003400">
    <property type="entry name" value="ExbD"/>
</dbReference>
<keyword evidence="11" id="KW-1185">Reference proteome</keyword>
<evidence type="ECO:0000256" key="6">
    <source>
        <dbReference type="ARBA" id="ARBA00023136"/>
    </source>
</evidence>
<comment type="subcellular location">
    <subcellularLocation>
        <location evidence="1">Cell membrane</location>
        <topology evidence="1">Single-pass membrane protein</topology>
    </subcellularLocation>
    <subcellularLocation>
        <location evidence="7">Cell membrane</location>
        <topology evidence="7">Single-pass type II membrane protein</topology>
    </subcellularLocation>
</comment>
<dbReference type="Pfam" id="PF02472">
    <property type="entry name" value="ExbD"/>
    <property type="match status" value="1"/>
</dbReference>
<dbReference type="eggNOG" id="COG0848">
    <property type="taxonomic scope" value="Bacteria"/>
</dbReference>
<dbReference type="GO" id="GO:0022857">
    <property type="term" value="F:transmembrane transporter activity"/>
    <property type="evidence" value="ECO:0007669"/>
    <property type="project" value="InterPro"/>
</dbReference>
<evidence type="ECO:0000256" key="5">
    <source>
        <dbReference type="ARBA" id="ARBA00022989"/>
    </source>
</evidence>
<reference evidence="10 11" key="1">
    <citation type="submission" date="2011-09" db="EMBL/GenBank/DDBJ databases">
        <title>The permanent draft genome of Caldithrix abyssi DSM 13497.</title>
        <authorList>
            <consortium name="US DOE Joint Genome Institute (JGI-PGF)"/>
            <person name="Lucas S."/>
            <person name="Han J."/>
            <person name="Lapidus A."/>
            <person name="Bruce D."/>
            <person name="Goodwin L."/>
            <person name="Pitluck S."/>
            <person name="Peters L."/>
            <person name="Kyrpides N."/>
            <person name="Mavromatis K."/>
            <person name="Ivanova N."/>
            <person name="Mikhailova N."/>
            <person name="Chertkov O."/>
            <person name="Detter J.C."/>
            <person name="Tapia R."/>
            <person name="Han C."/>
            <person name="Land M."/>
            <person name="Hauser L."/>
            <person name="Markowitz V."/>
            <person name="Cheng J.-F."/>
            <person name="Hugenholtz P."/>
            <person name="Woyke T."/>
            <person name="Wu D."/>
            <person name="Spring S."/>
            <person name="Brambilla E."/>
            <person name="Klenk H.-P."/>
            <person name="Eisen J.A."/>
        </authorList>
    </citation>
    <scope>NUCLEOTIDE SEQUENCE [LARGE SCALE GENOMIC DNA]</scope>
    <source>
        <strain evidence="10 11">DSM 13497</strain>
    </source>
</reference>
<dbReference type="PANTHER" id="PTHR30558">
    <property type="entry name" value="EXBD MEMBRANE COMPONENT OF PMF-DRIVEN MACROMOLECULE IMPORT SYSTEM"/>
    <property type="match status" value="1"/>
</dbReference>
<dbReference type="PaxDb" id="880073-Calab_2425"/>
<protein>
    <submittedName>
        <fullName evidence="9 10">Biopolymer transport protein ExbD</fullName>
    </submittedName>
</protein>
<evidence type="ECO:0000256" key="8">
    <source>
        <dbReference type="SAM" id="Phobius"/>
    </source>
</evidence>
<name>H1XYW4_CALAY</name>
<feature type="transmembrane region" description="Helical" evidence="8">
    <location>
        <begin position="12"/>
        <end position="32"/>
    </location>
</feature>
<sequence>MILGKRRKDKEVEIPSASLADIVFLLLIFFLVTTSIDTEKGLDLVLPPPGTTEIKIPKKNLANMLVNAQGQVLLDGKEINIRDIARIIKERIAENDKLVISLKTDEETDYQTYVKVLDQLKKAGAKKISLAEPEK</sequence>
<evidence type="ECO:0000256" key="2">
    <source>
        <dbReference type="ARBA" id="ARBA00005811"/>
    </source>
</evidence>
<evidence type="ECO:0000313" key="9">
    <source>
        <dbReference type="EMBL" id="APF17985.1"/>
    </source>
</evidence>
<keyword evidence="7" id="KW-0653">Protein transport</keyword>
<evidence type="ECO:0000256" key="4">
    <source>
        <dbReference type="ARBA" id="ARBA00022692"/>
    </source>
</evidence>
<keyword evidence="3" id="KW-1003">Cell membrane</keyword>
<dbReference type="Proteomes" id="UP000183868">
    <property type="component" value="Chromosome"/>
</dbReference>
<evidence type="ECO:0000313" key="11">
    <source>
        <dbReference type="Proteomes" id="UP000004671"/>
    </source>
</evidence>
<dbReference type="STRING" id="880073.Cabys_1236"/>
<accession>H1XYW4</accession>
<reference evidence="9 12" key="2">
    <citation type="submission" date="2016-11" db="EMBL/GenBank/DDBJ databases">
        <title>Genomic analysis of Caldithrix abyssi and proposal of a novel bacterial phylum Caldithrichaeota.</title>
        <authorList>
            <person name="Kublanov I."/>
            <person name="Sigalova O."/>
            <person name="Gavrilov S."/>
            <person name="Lebedinsky A."/>
            <person name="Ivanova N."/>
            <person name="Daum C."/>
            <person name="Reddy T."/>
            <person name="Klenk H.P."/>
            <person name="Goker M."/>
            <person name="Reva O."/>
            <person name="Miroshnichenko M."/>
            <person name="Kyprides N."/>
            <person name="Woyke T."/>
            <person name="Gelfand M."/>
        </authorList>
    </citation>
    <scope>NUCLEOTIDE SEQUENCE [LARGE SCALE GENOMIC DNA]</scope>
    <source>
        <strain evidence="9 12">LF13</strain>
    </source>
</reference>
<dbReference type="GO" id="GO:0015031">
    <property type="term" value="P:protein transport"/>
    <property type="evidence" value="ECO:0007669"/>
    <property type="project" value="UniProtKB-KW"/>
</dbReference>
<dbReference type="PANTHER" id="PTHR30558:SF3">
    <property type="entry name" value="BIOPOLYMER TRANSPORT PROTEIN EXBD-RELATED"/>
    <property type="match status" value="1"/>
</dbReference>
<keyword evidence="5 8" id="KW-1133">Transmembrane helix</keyword>
<dbReference type="HOGENOM" id="CLU_085305_3_0_0"/>
<evidence type="ECO:0000256" key="3">
    <source>
        <dbReference type="ARBA" id="ARBA00022475"/>
    </source>
</evidence>
<evidence type="ECO:0000313" key="12">
    <source>
        <dbReference type="Proteomes" id="UP000183868"/>
    </source>
</evidence>
<dbReference type="KEGG" id="caby:Cabys_1236"/>
<evidence type="ECO:0000313" key="10">
    <source>
        <dbReference type="EMBL" id="EHO42035.1"/>
    </source>
</evidence>
<dbReference type="GO" id="GO:0005886">
    <property type="term" value="C:plasma membrane"/>
    <property type="evidence" value="ECO:0007669"/>
    <property type="project" value="UniProtKB-SubCell"/>
</dbReference>
<dbReference type="EMBL" id="CP018099">
    <property type="protein sequence ID" value="APF17985.1"/>
    <property type="molecule type" value="Genomic_DNA"/>
</dbReference>
<comment type="similarity">
    <text evidence="2 7">Belongs to the ExbD/TolR family.</text>
</comment>
<dbReference type="RefSeq" id="WP_006929257.1">
    <property type="nucleotide sequence ID" value="NZ_CM001402.1"/>
</dbReference>
<dbReference type="Proteomes" id="UP000004671">
    <property type="component" value="Chromosome"/>
</dbReference>
<dbReference type="EMBL" id="CM001402">
    <property type="protein sequence ID" value="EHO42035.1"/>
    <property type="molecule type" value="Genomic_DNA"/>
</dbReference>
<evidence type="ECO:0000256" key="1">
    <source>
        <dbReference type="ARBA" id="ARBA00004162"/>
    </source>
</evidence>
<evidence type="ECO:0000256" key="7">
    <source>
        <dbReference type="RuleBase" id="RU003879"/>
    </source>
</evidence>
<keyword evidence="4 7" id="KW-0812">Transmembrane</keyword>
<keyword evidence="7" id="KW-0813">Transport</keyword>
<dbReference type="OrthoDB" id="9801500at2"/>
<proteinExistence type="inferred from homology"/>
<organism evidence="10 11">
    <name type="scientific">Caldithrix abyssi DSM 13497</name>
    <dbReference type="NCBI Taxonomy" id="880073"/>
    <lineage>
        <taxon>Bacteria</taxon>
        <taxon>Pseudomonadati</taxon>
        <taxon>Calditrichota</taxon>
        <taxon>Calditrichia</taxon>
        <taxon>Calditrichales</taxon>
        <taxon>Calditrichaceae</taxon>
        <taxon>Caldithrix</taxon>
    </lineage>
</organism>
<dbReference type="InParanoid" id="H1XYW4"/>